<dbReference type="EMBL" id="STGY01000079">
    <property type="protein sequence ID" value="THV34620.1"/>
    <property type="molecule type" value="Genomic_DNA"/>
</dbReference>
<reference evidence="2 3" key="2">
    <citation type="submission" date="2019-05" db="EMBL/GenBank/DDBJ databases">
        <title>Glycomyces buryatensis sp. nov.</title>
        <authorList>
            <person name="Nikitina E."/>
        </authorList>
    </citation>
    <scope>NUCLEOTIDE SEQUENCE [LARGE SCALE GENOMIC DNA]</scope>
    <source>
        <strain evidence="2 3">18</strain>
    </source>
</reference>
<comment type="caution">
    <text evidence="2">The sequence shown here is derived from an EMBL/GenBank/DDBJ whole genome shotgun (WGS) entry which is preliminary data.</text>
</comment>
<dbReference type="NCBIfam" id="TIGR02122">
    <property type="entry name" value="TRAP_TAXI"/>
    <property type="match status" value="1"/>
</dbReference>
<dbReference type="SUPFAM" id="SSF53850">
    <property type="entry name" value="Periplasmic binding protein-like II"/>
    <property type="match status" value="1"/>
</dbReference>
<name>A0A4S8PT89_9ACTN</name>
<feature type="chain" id="PRO_5039473586" evidence="1">
    <location>
        <begin position="26"/>
        <end position="329"/>
    </location>
</feature>
<protein>
    <submittedName>
        <fullName evidence="2">TAXI family TRAP transporter solute-binding subunit</fullName>
    </submittedName>
</protein>
<feature type="signal peptide" evidence="1">
    <location>
        <begin position="1"/>
        <end position="25"/>
    </location>
</feature>
<dbReference type="RefSeq" id="WP_136537106.1">
    <property type="nucleotide sequence ID" value="NZ_STGY01000079.1"/>
</dbReference>
<dbReference type="OrthoDB" id="7374754at2"/>
<reference evidence="3" key="1">
    <citation type="submission" date="2019-04" db="EMBL/GenBank/DDBJ databases">
        <title>Nocardioides xinjiangensis sp. nov.</title>
        <authorList>
            <person name="Liu S."/>
        </authorList>
    </citation>
    <scope>NUCLEOTIDE SEQUENCE [LARGE SCALE GENOMIC DNA]</scope>
    <source>
        <strain evidence="3">18</strain>
    </source>
</reference>
<evidence type="ECO:0000313" key="2">
    <source>
        <dbReference type="EMBL" id="THV34620.1"/>
    </source>
</evidence>
<organism evidence="2 3">
    <name type="scientific">Glycomyces buryatensis</name>
    <dbReference type="NCBI Taxonomy" id="2570927"/>
    <lineage>
        <taxon>Bacteria</taxon>
        <taxon>Bacillati</taxon>
        <taxon>Actinomycetota</taxon>
        <taxon>Actinomycetes</taxon>
        <taxon>Glycomycetales</taxon>
        <taxon>Glycomycetaceae</taxon>
        <taxon>Glycomyces</taxon>
    </lineage>
</organism>
<dbReference type="PANTHER" id="PTHR42941:SF1">
    <property type="entry name" value="SLL1037 PROTEIN"/>
    <property type="match status" value="1"/>
</dbReference>
<evidence type="ECO:0000313" key="3">
    <source>
        <dbReference type="Proteomes" id="UP000308760"/>
    </source>
</evidence>
<proteinExistence type="predicted"/>
<sequence>MLRKAARFIAPLAIGALLVTAGCNAGSEDTSGDNGEIGELSAMTMGTGSVGGTYYPLGGAIAQMWNNNIEGLTVSTIATGASVENLTQMAAGDIQLAMSVNGTATQAVNGQGDFEETGALEGVTFLGNIYPEVMQIVATDDSGIETVADLDGKRVAIGPDGSATQGLTMAILEAAGVEPAETFPDGFGDAASKLRDGQVDAAFGILAVPDSSISEVAQNADVHLVTIDDEIRQTLAADDPTLGDMEIPAGSYEGIEEGATTVTSWAALYAPAGLDEDQVYDLVKFMYENTDEVDNAVASQISIETAIDGLVDVEYHPGAQKYYEEQGLL</sequence>
<accession>A0A4S8PT89</accession>
<dbReference type="InterPro" id="IPR011852">
    <property type="entry name" value="TRAP_TAXI"/>
</dbReference>
<dbReference type="Gene3D" id="3.40.190.10">
    <property type="entry name" value="Periplasmic binding protein-like II"/>
    <property type="match status" value="2"/>
</dbReference>
<keyword evidence="3" id="KW-1185">Reference proteome</keyword>
<dbReference type="PANTHER" id="PTHR42941">
    <property type="entry name" value="SLL1037 PROTEIN"/>
    <property type="match status" value="1"/>
</dbReference>
<dbReference type="Pfam" id="PF16868">
    <property type="entry name" value="NMT1_3"/>
    <property type="match status" value="1"/>
</dbReference>
<dbReference type="CDD" id="cd13520">
    <property type="entry name" value="PBP2_TAXI_TRAP"/>
    <property type="match status" value="1"/>
</dbReference>
<gene>
    <name evidence="2" type="ORF">FAB82_24045</name>
</gene>
<evidence type="ECO:0000256" key="1">
    <source>
        <dbReference type="SAM" id="SignalP"/>
    </source>
</evidence>
<dbReference type="PROSITE" id="PS51257">
    <property type="entry name" value="PROKAR_LIPOPROTEIN"/>
    <property type="match status" value="1"/>
</dbReference>
<dbReference type="AlphaFoldDB" id="A0A4S8PT89"/>
<dbReference type="Proteomes" id="UP000308760">
    <property type="component" value="Unassembled WGS sequence"/>
</dbReference>
<keyword evidence="1" id="KW-0732">Signal</keyword>